<dbReference type="PANTHER" id="PTHR47027:SF20">
    <property type="entry name" value="REVERSE TRANSCRIPTASE-LIKE PROTEIN WITH RNA-DIRECTED DNA POLYMERASE DOMAIN"/>
    <property type="match status" value="1"/>
</dbReference>
<comment type="caution">
    <text evidence="1">The sequence shown here is derived from an EMBL/GenBank/DDBJ whole genome shotgun (WGS) entry which is preliminary data.</text>
</comment>
<dbReference type="OrthoDB" id="10070415at2759"/>
<accession>A0A433SI49</accession>
<dbReference type="Proteomes" id="UP000271974">
    <property type="component" value="Unassembled WGS sequence"/>
</dbReference>
<evidence type="ECO:0000313" key="1">
    <source>
        <dbReference type="EMBL" id="RUS68423.1"/>
    </source>
</evidence>
<dbReference type="STRING" id="188477.A0A433SI49"/>
<keyword evidence="2" id="KW-1185">Reference proteome</keyword>
<name>A0A433SI49_ELYCH</name>
<organism evidence="1 2">
    <name type="scientific">Elysia chlorotica</name>
    <name type="common">Eastern emerald elysia</name>
    <name type="synonym">Sea slug</name>
    <dbReference type="NCBI Taxonomy" id="188477"/>
    <lineage>
        <taxon>Eukaryota</taxon>
        <taxon>Metazoa</taxon>
        <taxon>Spiralia</taxon>
        <taxon>Lophotrochozoa</taxon>
        <taxon>Mollusca</taxon>
        <taxon>Gastropoda</taxon>
        <taxon>Heterobranchia</taxon>
        <taxon>Euthyneura</taxon>
        <taxon>Panpulmonata</taxon>
        <taxon>Sacoglossa</taxon>
        <taxon>Placobranchoidea</taxon>
        <taxon>Plakobranchidae</taxon>
        <taxon>Elysia</taxon>
    </lineage>
</organism>
<protein>
    <submittedName>
        <fullName evidence="1">Uncharacterized protein</fullName>
    </submittedName>
</protein>
<evidence type="ECO:0000313" key="2">
    <source>
        <dbReference type="Proteomes" id="UP000271974"/>
    </source>
</evidence>
<sequence length="137" mass="15999">MTFVDFQKAFDSVDREVIWKLMQYYGIPHKFINIIRRLYENSTCQVIHDGKLTDPFKVETVMKVETGPPTDITRQSLEWNPQGKRKVGRPKQTWRRSMEAEIRSAGKTWTELKRDAQNRVRWRGVALALCSSGDPEA</sequence>
<gene>
    <name evidence="1" type="ORF">EGW08_023815</name>
</gene>
<dbReference type="EMBL" id="RQTK01003195">
    <property type="protein sequence ID" value="RUS68423.1"/>
    <property type="molecule type" value="Genomic_DNA"/>
</dbReference>
<proteinExistence type="predicted"/>
<dbReference type="AlphaFoldDB" id="A0A433SI49"/>
<dbReference type="PANTHER" id="PTHR47027">
    <property type="entry name" value="REVERSE TRANSCRIPTASE DOMAIN-CONTAINING PROTEIN"/>
    <property type="match status" value="1"/>
</dbReference>
<reference evidence="1 2" key="1">
    <citation type="submission" date="2019-01" db="EMBL/GenBank/DDBJ databases">
        <title>A draft genome assembly of the solar-powered sea slug Elysia chlorotica.</title>
        <authorList>
            <person name="Cai H."/>
            <person name="Li Q."/>
            <person name="Fang X."/>
            <person name="Li J."/>
            <person name="Curtis N.E."/>
            <person name="Altenburger A."/>
            <person name="Shibata T."/>
            <person name="Feng M."/>
            <person name="Maeda T."/>
            <person name="Schwartz J.A."/>
            <person name="Shigenobu S."/>
            <person name="Lundholm N."/>
            <person name="Nishiyama T."/>
            <person name="Yang H."/>
            <person name="Hasebe M."/>
            <person name="Li S."/>
            <person name="Pierce S.K."/>
            <person name="Wang J."/>
        </authorList>
    </citation>
    <scope>NUCLEOTIDE SEQUENCE [LARGE SCALE GENOMIC DNA]</scope>
    <source>
        <strain evidence="1">EC2010</strain>
        <tissue evidence="1">Whole organism of an adult</tissue>
    </source>
</reference>